<proteinExistence type="inferred from homology"/>
<sequence>MNLYEAHILSEDKLNIDQDRLSFLINKAQKALEVKFNEMPFFDVASDLSDVDDLNKLAQKFKTGLTDIVHIGCGGSSLGAQALVQVAGYGCVGSDAKKPFNIHFLDNLDALSLSNLLDGLPPKTTGVVIISKSGTTLETVALASVYLDWSITHNGADYLSDSAVIITEPHKEKLNPIRQLAEKYDIPILDHHEGIGGRFSVLSNVGLFVAALFEIDLEQIKLGAKSVIDNPKYAAEGAAYSVYFDEKGHCENVLWAYMDQLKLFTAWYVQLWAESLGKDGKGITPISSIGPVDQHSQQQLFLDGPKNKYVTFITKDQSGQGNMLKPDIFMGDQFDYIAGRTIGDIVTAQQRATAATLADKGIPVRFITLKALDAATMGALLMHFMCETIAAADLLEVNAFDQPAVEQSKNLTRQYIAEL</sequence>
<dbReference type="EMBL" id="NVUS01000002">
    <property type="protein sequence ID" value="PCJ03529.1"/>
    <property type="molecule type" value="Genomic_DNA"/>
</dbReference>
<dbReference type="PANTHER" id="PTHR11469:SF1">
    <property type="entry name" value="GLUCOSE-6-PHOSPHATE ISOMERASE"/>
    <property type="match status" value="1"/>
</dbReference>
<evidence type="ECO:0000256" key="3">
    <source>
        <dbReference type="ARBA" id="ARBA00011952"/>
    </source>
</evidence>
<dbReference type="SUPFAM" id="SSF53697">
    <property type="entry name" value="SIS domain"/>
    <property type="match status" value="1"/>
</dbReference>
<comment type="similarity">
    <text evidence="2 8">Belongs to the GPI family.</text>
</comment>
<dbReference type="CDD" id="cd05016">
    <property type="entry name" value="SIS_PGI_2"/>
    <property type="match status" value="1"/>
</dbReference>
<dbReference type="GO" id="GO:0006094">
    <property type="term" value="P:gluconeogenesis"/>
    <property type="evidence" value="ECO:0007669"/>
    <property type="project" value="UniProtKB-KW"/>
</dbReference>
<accession>A0A2A4Z8S8</accession>
<comment type="pathway">
    <text evidence="1 8">Carbohydrate degradation; glycolysis; D-glyceraldehyde 3-phosphate and glycerone phosphate from D-glucose: step 2/4.</text>
</comment>
<dbReference type="InterPro" id="IPR018189">
    <property type="entry name" value="Phosphoglucose_isomerase_CS"/>
</dbReference>
<evidence type="ECO:0000256" key="5">
    <source>
        <dbReference type="ARBA" id="ARBA00023152"/>
    </source>
</evidence>
<dbReference type="Pfam" id="PF00342">
    <property type="entry name" value="PGI"/>
    <property type="match status" value="1"/>
</dbReference>
<evidence type="ECO:0000313" key="9">
    <source>
        <dbReference type="EMBL" id="PCJ03529.1"/>
    </source>
</evidence>
<dbReference type="InterPro" id="IPR035476">
    <property type="entry name" value="SIS_PGI_1"/>
</dbReference>
<evidence type="ECO:0000256" key="8">
    <source>
        <dbReference type="RuleBase" id="RU000612"/>
    </source>
</evidence>
<dbReference type="GO" id="GO:0004347">
    <property type="term" value="F:glucose-6-phosphate isomerase activity"/>
    <property type="evidence" value="ECO:0007669"/>
    <property type="project" value="UniProtKB-EC"/>
</dbReference>
<keyword evidence="5 8" id="KW-0324">Glycolysis</keyword>
<dbReference type="GO" id="GO:0006096">
    <property type="term" value="P:glycolytic process"/>
    <property type="evidence" value="ECO:0007669"/>
    <property type="project" value="UniProtKB-UniPathway"/>
</dbReference>
<dbReference type="Gene3D" id="3.40.50.10490">
    <property type="entry name" value="Glucose-6-phosphate isomerase like protein, domain 1"/>
    <property type="match status" value="2"/>
</dbReference>
<gene>
    <name evidence="9" type="ORF">COB13_02605</name>
</gene>
<name>A0A2A4Z8S8_9PROT</name>
<reference evidence="9" key="2">
    <citation type="journal article" date="2018" name="ISME J.">
        <title>A dynamic microbial community with high functional redundancy inhabits the cold, oxic subseafloor aquifer.</title>
        <authorList>
            <person name="Tully B.J."/>
            <person name="Wheat C.G."/>
            <person name="Glazer B.T."/>
            <person name="Huber J.A."/>
        </authorList>
    </citation>
    <scope>NUCLEOTIDE SEQUENCE</scope>
    <source>
        <strain evidence="9">NORP83</strain>
    </source>
</reference>
<comment type="catalytic activity">
    <reaction evidence="7 8">
        <text>alpha-D-glucose 6-phosphate = beta-D-fructose 6-phosphate</text>
        <dbReference type="Rhea" id="RHEA:11816"/>
        <dbReference type="ChEBI" id="CHEBI:57634"/>
        <dbReference type="ChEBI" id="CHEBI:58225"/>
        <dbReference type="EC" id="5.3.1.9"/>
    </reaction>
</comment>
<evidence type="ECO:0000256" key="6">
    <source>
        <dbReference type="ARBA" id="ARBA00023235"/>
    </source>
</evidence>
<reference key="1">
    <citation type="submission" date="2017-08" db="EMBL/GenBank/DDBJ databases">
        <title>A dynamic microbial community with high functional redundancy inhabits the cold, oxic subseafloor aquifer.</title>
        <authorList>
            <person name="Tully B.J."/>
            <person name="Wheat C.G."/>
            <person name="Glazer B.T."/>
            <person name="Huber J.A."/>
        </authorList>
    </citation>
    <scope>NUCLEOTIDE SEQUENCE [LARGE SCALE GENOMIC DNA]</scope>
</reference>
<dbReference type="InterPro" id="IPR001672">
    <property type="entry name" value="G6P_Isomerase"/>
</dbReference>
<dbReference type="AlphaFoldDB" id="A0A2A4Z8S8"/>
<comment type="caution">
    <text evidence="9">The sequence shown here is derived from an EMBL/GenBank/DDBJ whole genome shotgun (WGS) entry which is preliminary data.</text>
</comment>
<dbReference type="PANTHER" id="PTHR11469">
    <property type="entry name" value="GLUCOSE-6-PHOSPHATE ISOMERASE"/>
    <property type="match status" value="1"/>
</dbReference>
<evidence type="ECO:0000256" key="7">
    <source>
        <dbReference type="ARBA" id="ARBA00029321"/>
    </source>
</evidence>
<dbReference type="PROSITE" id="PS51463">
    <property type="entry name" value="P_GLUCOSE_ISOMERASE_3"/>
    <property type="match status" value="1"/>
</dbReference>
<keyword evidence="4 8" id="KW-0312">Gluconeogenesis</keyword>
<keyword evidence="6 8" id="KW-0413">Isomerase</keyword>
<dbReference type="PRINTS" id="PR00662">
    <property type="entry name" value="G6PISOMERASE"/>
</dbReference>
<dbReference type="InterPro" id="IPR046348">
    <property type="entry name" value="SIS_dom_sf"/>
</dbReference>
<dbReference type="GO" id="GO:0097367">
    <property type="term" value="F:carbohydrate derivative binding"/>
    <property type="evidence" value="ECO:0007669"/>
    <property type="project" value="InterPro"/>
</dbReference>
<dbReference type="EC" id="5.3.1.9" evidence="3 8"/>
<evidence type="ECO:0000256" key="2">
    <source>
        <dbReference type="ARBA" id="ARBA00006604"/>
    </source>
</evidence>
<protein>
    <recommendedName>
        <fullName evidence="3 8">Glucose-6-phosphate isomerase</fullName>
        <ecNumber evidence="3 8">5.3.1.9</ecNumber>
    </recommendedName>
</protein>
<evidence type="ECO:0000256" key="4">
    <source>
        <dbReference type="ARBA" id="ARBA00022432"/>
    </source>
</evidence>
<dbReference type="UniPathway" id="UPA00109">
    <property type="reaction ID" value="UER00181"/>
</dbReference>
<dbReference type="PROSITE" id="PS00174">
    <property type="entry name" value="P_GLUCOSE_ISOMERASE_2"/>
    <property type="match status" value="1"/>
</dbReference>
<dbReference type="GO" id="GO:0048029">
    <property type="term" value="F:monosaccharide binding"/>
    <property type="evidence" value="ECO:0007669"/>
    <property type="project" value="TreeGrafter"/>
</dbReference>
<dbReference type="GO" id="GO:0005829">
    <property type="term" value="C:cytosol"/>
    <property type="evidence" value="ECO:0007669"/>
    <property type="project" value="TreeGrafter"/>
</dbReference>
<dbReference type="GO" id="GO:0051156">
    <property type="term" value="P:glucose 6-phosphate metabolic process"/>
    <property type="evidence" value="ECO:0007669"/>
    <property type="project" value="TreeGrafter"/>
</dbReference>
<organism evidence="9">
    <name type="scientific">OCS116 cluster bacterium</name>
    <dbReference type="NCBI Taxonomy" id="2030921"/>
    <lineage>
        <taxon>Bacteria</taxon>
        <taxon>Pseudomonadati</taxon>
        <taxon>Pseudomonadota</taxon>
        <taxon>Alphaproteobacteria</taxon>
        <taxon>OCS116 cluster</taxon>
    </lineage>
</organism>
<dbReference type="InterPro" id="IPR035482">
    <property type="entry name" value="SIS_PGI_2"/>
</dbReference>
<evidence type="ECO:0000256" key="1">
    <source>
        <dbReference type="ARBA" id="ARBA00004926"/>
    </source>
</evidence>
<dbReference type="CDD" id="cd05015">
    <property type="entry name" value="SIS_PGI_1"/>
    <property type="match status" value="1"/>
</dbReference>